<dbReference type="InterPro" id="IPR025139">
    <property type="entry name" value="DUF4062"/>
</dbReference>
<dbReference type="RefSeq" id="WP_108741753.1">
    <property type="nucleotide sequence ID" value="NZ_CP020918.1"/>
</dbReference>
<organism evidence="2 3">
    <name type="scientific">Flavobacterium faecale</name>
    <dbReference type="NCBI Taxonomy" id="1355330"/>
    <lineage>
        <taxon>Bacteria</taxon>
        <taxon>Pseudomonadati</taxon>
        <taxon>Bacteroidota</taxon>
        <taxon>Flavobacteriia</taxon>
        <taxon>Flavobacteriales</taxon>
        <taxon>Flavobacteriaceae</taxon>
        <taxon>Flavobacterium</taxon>
    </lineage>
</organism>
<dbReference type="Pfam" id="PF13271">
    <property type="entry name" value="DUF4062"/>
    <property type="match status" value="1"/>
</dbReference>
<name>A0A2S1LGK9_9FLAO</name>
<sequence>MDKRYQVFISSTYADLKNERAKVIQTIMELDCIPAGMEIFPAIDEEQFEFIKKVIDDCDYYILIIGGRYGSISAEGISYTEMEYDYAITKNIKVIAFIHSNPDQIPMGKSEKNSDLRQKLQDFKLKVSTNRLIRFWTNAEELPGLVALNLPKTIKRYPAIGWIRANSTSNPEVYVELNEIRKENQELKSQITTNDNKLDIANLAEIEDLIEISGKHTYWNDQYHQDVNSNWSKKLTWGEIFALISPYLLKKPNDSKVKEKLSQVIYETIQNFVDSGISYIRDQDFQTIKIQFSALQLIELETTTDKSGQINLIWNTTEKGKNLMLNLRTIKK</sequence>
<feature type="domain" description="DUF4062" evidence="1">
    <location>
        <begin position="6"/>
        <end position="87"/>
    </location>
</feature>
<evidence type="ECO:0000259" key="1">
    <source>
        <dbReference type="Pfam" id="PF13271"/>
    </source>
</evidence>
<evidence type="ECO:0000313" key="3">
    <source>
        <dbReference type="Proteomes" id="UP000244527"/>
    </source>
</evidence>
<accession>A0A2S1LGK9</accession>
<protein>
    <recommendedName>
        <fullName evidence="1">DUF4062 domain-containing protein</fullName>
    </recommendedName>
</protein>
<proteinExistence type="predicted"/>
<dbReference type="KEGG" id="ffa:FFWV33_15535"/>
<dbReference type="EMBL" id="CP020918">
    <property type="protein sequence ID" value="AWG22838.1"/>
    <property type="molecule type" value="Genomic_DNA"/>
</dbReference>
<keyword evidence="3" id="KW-1185">Reference proteome</keyword>
<reference evidence="2 3" key="1">
    <citation type="submission" date="2017-04" db="EMBL/GenBank/DDBJ databases">
        <title>Compelte genome sequence of WV33.</title>
        <authorList>
            <person name="Lee P.C."/>
        </authorList>
    </citation>
    <scope>NUCLEOTIDE SEQUENCE [LARGE SCALE GENOMIC DNA]</scope>
    <source>
        <strain evidence="2 3">WV33</strain>
    </source>
</reference>
<dbReference type="OrthoDB" id="9810187at2"/>
<dbReference type="Proteomes" id="UP000244527">
    <property type="component" value="Chromosome"/>
</dbReference>
<gene>
    <name evidence="2" type="ORF">FFWV33_15535</name>
</gene>
<evidence type="ECO:0000313" key="2">
    <source>
        <dbReference type="EMBL" id="AWG22838.1"/>
    </source>
</evidence>
<dbReference type="AlphaFoldDB" id="A0A2S1LGK9"/>